<feature type="domain" description="Histidine kinase/HSP90-like ATPase" evidence="6">
    <location>
        <begin position="366"/>
        <end position="463"/>
    </location>
</feature>
<evidence type="ECO:0000256" key="3">
    <source>
        <dbReference type="ARBA" id="ARBA00023012"/>
    </source>
</evidence>
<organism evidence="7 8">
    <name type="scientific">Frankia nepalensis</name>
    <dbReference type="NCBI Taxonomy" id="1836974"/>
    <lineage>
        <taxon>Bacteria</taxon>
        <taxon>Bacillati</taxon>
        <taxon>Actinomycetota</taxon>
        <taxon>Actinomycetes</taxon>
        <taxon>Frankiales</taxon>
        <taxon>Frankiaceae</taxon>
        <taxon>Frankia</taxon>
    </lineage>
</organism>
<dbReference type="GO" id="GO:0016301">
    <property type="term" value="F:kinase activity"/>
    <property type="evidence" value="ECO:0007669"/>
    <property type="project" value="UniProtKB-KW"/>
</dbReference>
<feature type="transmembrane region" description="Helical" evidence="5">
    <location>
        <begin position="117"/>
        <end position="139"/>
    </location>
</feature>
<dbReference type="NCBIfam" id="NF047322">
    <property type="entry name" value="HK_morpho_MacS"/>
    <property type="match status" value="1"/>
</dbReference>
<dbReference type="InterPro" id="IPR050482">
    <property type="entry name" value="Sensor_HK_TwoCompSys"/>
</dbReference>
<name>A0A937UT04_9ACTN</name>
<feature type="region of interest" description="Disordered" evidence="4">
    <location>
        <begin position="278"/>
        <end position="301"/>
    </location>
</feature>
<dbReference type="EMBL" id="JAEACQ010000368">
    <property type="protein sequence ID" value="MBL7633062.1"/>
    <property type="molecule type" value="Genomic_DNA"/>
</dbReference>
<feature type="transmembrane region" description="Helical" evidence="5">
    <location>
        <begin position="88"/>
        <end position="110"/>
    </location>
</feature>
<dbReference type="InterPro" id="IPR003594">
    <property type="entry name" value="HATPase_dom"/>
</dbReference>
<keyword evidence="5" id="KW-0812">Transmembrane</keyword>
<gene>
    <name evidence="7" type="ORF">I7412_39115</name>
</gene>
<evidence type="ECO:0000256" key="4">
    <source>
        <dbReference type="SAM" id="MobiDB-lite"/>
    </source>
</evidence>
<dbReference type="SMART" id="SM00387">
    <property type="entry name" value="HATPase_c"/>
    <property type="match status" value="1"/>
</dbReference>
<dbReference type="Pfam" id="PF02518">
    <property type="entry name" value="HATPase_c"/>
    <property type="match status" value="1"/>
</dbReference>
<sequence length="463" mass="47453">MFLDASAAPRPEPRDNGEATRGPGRRAAWRAAPAGWGRAVRAIVRWARGPDGVRGALWRSLAVFRLVSLGYATVAAATRLDGADRPTLGVALVVSMVVWSVALTLLVPAVEADRPRVLRVLTSADVVVCVAAVLAAGLVGPRESHAVPMVWATSGVFAAALVWRAAGGVVSALLVCAAFFPEWGTVTDSLVRTWTQVLLAGAVTGYLSDTALRAQAQLAEVLAARAGDAERARLARDVHDGVLQVLALIAREAPRGLPSAEVARLAAEQEAALRDLLRAPADDGPPGLGAYPGSRGPAGAGPVRTDLAEALLRLGRPAQPPASHAPAGDLAGDLAPGEGAPGEGAPARLPAVTVATPGVPVTLPANHVAEVVEAVRAALDNVARHAGPGASAWVLLEDDGDEVVVTVRDDGVGIPPGRVEEAAARGRLGLAVCVRGRIRELGGEVSVLGRAGQGTEVELRVPR</sequence>
<protein>
    <submittedName>
        <fullName evidence="7">Sensor histidine kinase</fullName>
    </submittedName>
</protein>
<feature type="region of interest" description="Disordered" evidence="4">
    <location>
        <begin position="317"/>
        <end position="348"/>
    </location>
</feature>
<dbReference type="GO" id="GO:0000160">
    <property type="term" value="P:phosphorelay signal transduction system"/>
    <property type="evidence" value="ECO:0007669"/>
    <property type="project" value="UniProtKB-KW"/>
</dbReference>
<keyword evidence="8" id="KW-1185">Reference proteome</keyword>
<evidence type="ECO:0000313" key="7">
    <source>
        <dbReference type="EMBL" id="MBL7633062.1"/>
    </source>
</evidence>
<evidence type="ECO:0000256" key="1">
    <source>
        <dbReference type="ARBA" id="ARBA00022679"/>
    </source>
</evidence>
<proteinExistence type="predicted"/>
<dbReference type="PANTHER" id="PTHR24421">
    <property type="entry name" value="NITRATE/NITRITE SENSOR PROTEIN NARX-RELATED"/>
    <property type="match status" value="1"/>
</dbReference>
<reference evidence="7" key="1">
    <citation type="submission" date="2020-12" db="EMBL/GenBank/DDBJ databases">
        <title>Genomic characterization of non-nitrogen-fixing Frankia strains.</title>
        <authorList>
            <person name="Carlos-Shanley C."/>
            <person name="Guerra T."/>
            <person name="Hahn D."/>
        </authorList>
    </citation>
    <scope>NUCLEOTIDE SEQUENCE</scope>
    <source>
        <strain evidence="7">CN6</strain>
    </source>
</reference>
<dbReference type="SUPFAM" id="SSF55874">
    <property type="entry name" value="ATPase domain of HSP90 chaperone/DNA topoisomerase II/histidine kinase"/>
    <property type="match status" value="1"/>
</dbReference>
<feature type="compositionally biased region" description="Low complexity" evidence="4">
    <location>
        <begin position="325"/>
        <end position="348"/>
    </location>
</feature>
<dbReference type="InterPro" id="IPR036890">
    <property type="entry name" value="HATPase_C_sf"/>
</dbReference>
<feature type="transmembrane region" description="Helical" evidence="5">
    <location>
        <begin position="56"/>
        <end position="76"/>
    </location>
</feature>
<dbReference type="AlphaFoldDB" id="A0A937UT04"/>
<accession>A0A937UT04</accession>
<keyword evidence="1" id="KW-0808">Transferase</keyword>
<dbReference type="Pfam" id="PF19354">
    <property type="entry name" value="DUF5931"/>
    <property type="match status" value="1"/>
</dbReference>
<evidence type="ECO:0000256" key="2">
    <source>
        <dbReference type="ARBA" id="ARBA00022777"/>
    </source>
</evidence>
<evidence type="ECO:0000259" key="6">
    <source>
        <dbReference type="SMART" id="SM00387"/>
    </source>
</evidence>
<evidence type="ECO:0000256" key="5">
    <source>
        <dbReference type="SAM" id="Phobius"/>
    </source>
</evidence>
<comment type="caution">
    <text evidence="7">The sequence shown here is derived from an EMBL/GenBank/DDBJ whole genome shotgun (WGS) entry which is preliminary data.</text>
</comment>
<dbReference type="CDD" id="cd16917">
    <property type="entry name" value="HATPase_UhpB-NarQ-NarX-like"/>
    <property type="match status" value="1"/>
</dbReference>
<keyword evidence="2 7" id="KW-0418">Kinase</keyword>
<keyword evidence="5" id="KW-1133">Transmembrane helix</keyword>
<dbReference type="PANTHER" id="PTHR24421:SF61">
    <property type="entry name" value="OXYGEN SENSOR HISTIDINE KINASE NREB"/>
    <property type="match status" value="1"/>
</dbReference>
<feature type="region of interest" description="Disordered" evidence="4">
    <location>
        <begin position="1"/>
        <end position="25"/>
    </location>
</feature>
<dbReference type="Proteomes" id="UP000604475">
    <property type="component" value="Unassembled WGS sequence"/>
</dbReference>
<dbReference type="Gene3D" id="3.30.565.10">
    <property type="entry name" value="Histidine kinase-like ATPase, C-terminal domain"/>
    <property type="match status" value="1"/>
</dbReference>
<dbReference type="InterPro" id="IPR045975">
    <property type="entry name" value="DUF5931"/>
</dbReference>
<feature type="transmembrane region" description="Helical" evidence="5">
    <location>
        <begin position="151"/>
        <end position="180"/>
    </location>
</feature>
<evidence type="ECO:0000313" key="8">
    <source>
        <dbReference type="Proteomes" id="UP000604475"/>
    </source>
</evidence>
<keyword evidence="3" id="KW-0902">Two-component regulatory system</keyword>
<keyword evidence="5" id="KW-0472">Membrane</keyword>